<keyword evidence="1" id="KW-0479">Metal-binding</keyword>
<dbReference type="InterPro" id="IPR013087">
    <property type="entry name" value="Znf_C2H2_type"/>
</dbReference>
<feature type="compositionally biased region" description="Acidic residues" evidence="2">
    <location>
        <begin position="158"/>
        <end position="172"/>
    </location>
</feature>
<dbReference type="GO" id="GO:0008270">
    <property type="term" value="F:zinc ion binding"/>
    <property type="evidence" value="ECO:0007669"/>
    <property type="project" value="UniProtKB-KW"/>
</dbReference>
<reference evidence="4" key="1">
    <citation type="journal article" date="2023" name="Front. Mar. Sci.">
        <title>A new Merluccius polli reference genome to investigate the effects of global change in West African waters.</title>
        <authorList>
            <person name="Mateo J.L."/>
            <person name="Blanco-Fernandez C."/>
            <person name="Garcia-Vazquez E."/>
            <person name="Machado-Schiaffino G."/>
        </authorList>
    </citation>
    <scope>NUCLEOTIDE SEQUENCE</scope>
    <source>
        <strain evidence="4">C29</strain>
        <tissue evidence="4">Fin</tissue>
    </source>
</reference>
<dbReference type="EMBL" id="JAOPHQ010003715">
    <property type="protein sequence ID" value="KAK0141991.1"/>
    <property type="molecule type" value="Genomic_DNA"/>
</dbReference>
<keyword evidence="1" id="KW-0862">Zinc</keyword>
<gene>
    <name evidence="4" type="ORF">N1851_020324</name>
</gene>
<feature type="domain" description="C2H2-type" evidence="3">
    <location>
        <begin position="2"/>
        <end position="32"/>
    </location>
</feature>
<evidence type="ECO:0000256" key="1">
    <source>
        <dbReference type="PROSITE-ProRule" id="PRU00042"/>
    </source>
</evidence>
<comment type="caution">
    <text evidence="4">The sequence shown here is derived from an EMBL/GenBank/DDBJ whole genome shotgun (WGS) entry which is preliminary data.</text>
</comment>
<dbReference type="PANTHER" id="PTHR31912:SF35">
    <property type="entry name" value="C2H2-TYPE DOMAIN-CONTAINING PROTEIN"/>
    <property type="match status" value="1"/>
</dbReference>
<dbReference type="SMART" id="SM00355">
    <property type="entry name" value="ZnF_C2H2"/>
    <property type="match status" value="4"/>
</dbReference>
<evidence type="ECO:0000256" key="2">
    <source>
        <dbReference type="SAM" id="MobiDB-lite"/>
    </source>
</evidence>
<evidence type="ECO:0000259" key="3">
    <source>
        <dbReference type="PROSITE" id="PS50157"/>
    </source>
</evidence>
<dbReference type="PROSITE" id="PS00028">
    <property type="entry name" value="ZINC_FINGER_C2H2_1"/>
    <property type="match status" value="2"/>
</dbReference>
<dbReference type="Gene3D" id="3.30.160.60">
    <property type="entry name" value="Classic Zinc Finger"/>
    <property type="match status" value="1"/>
</dbReference>
<proteinExistence type="predicted"/>
<dbReference type="PROSITE" id="PS50157">
    <property type="entry name" value="ZINC_FINGER_C2H2_2"/>
    <property type="match status" value="1"/>
</dbReference>
<name>A0AA47NX39_MERPO</name>
<protein>
    <recommendedName>
        <fullName evidence="3">C2H2-type domain-containing protein</fullName>
    </recommendedName>
</protein>
<dbReference type="Proteomes" id="UP001174136">
    <property type="component" value="Unassembled WGS sequence"/>
</dbReference>
<accession>A0AA47NX39</accession>
<keyword evidence="1" id="KW-0863">Zinc-finger</keyword>
<organism evidence="4 5">
    <name type="scientific">Merluccius polli</name>
    <name type="common">Benguela hake</name>
    <name type="synonym">Merluccius cadenati</name>
    <dbReference type="NCBI Taxonomy" id="89951"/>
    <lineage>
        <taxon>Eukaryota</taxon>
        <taxon>Metazoa</taxon>
        <taxon>Chordata</taxon>
        <taxon>Craniata</taxon>
        <taxon>Vertebrata</taxon>
        <taxon>Euteleostomi</taxon>
        <taxon>Actinopterygii</taxon>
        <taxon>Neopterygii</taxon>
        <taxon>Teleostei</taxon>
        <taxon>Neoteleostei</taxon>
        <taxon>Acanthomorphata</taxon>
        <taxon>Zeiogadaria</taxon>
        <taxon>Gadariae</taxon>
        <taxon>Gadiformes</taxon>
        <taxon>Gadoidei</taxon>
        <taxon>Merlucciidae</taxon>
        <taxon>Merluccius</taxon>
    </lineage>
</organism>
<dbReference type="AlphaFoldDB" id="A0AA47NX39"/>
<sequence>MWPCKLCDSSLSSRYELLKHLRLRHFHHGRTCRYPCVYVECPCTFTTWKNLLSHIYRTHRKLETAGAQSTTFTCQTCGCEELSTEKDYFSHTYQHLRQYENVTCMFEGCAFQTKIYGTFKSHKNRKHNPHSLSDFKAGVVKVTVQSANPDDGPTSSADIDDSLSDADSDIDNSEDLPEVVEKRLASVLLKLENIFHVPSTAVDALVEELHYLLSTVSVPITCSSLSDFFKNKNIEVDGFVVNELADLLCKSNPLVNALGKGGALATAYKRKEYLKKVLTIIEPVEFVLDQKKSRSFQYIPILRSLQQILDSTEVLNTQYRSIRDGLYFKENPFLSSDELKLCLTLYIDDFELCNPLGTSRKKHKLCSIYWILNNLAPGSRSALTSIYLAVLCKSDDVKTYGYGKILEPLLHDLVTLEEHGVFIPKLGTFVKGTVHSVIADNLGAHGLAGFIESFSGQYICRFCTAQKVEIQSKDVHSGAFSLRTKEIHDAHLKIAQDTETSCFGVKRACPLTEHLQHFHVSTGYPPDLVHDLFEGIVPFELALCLSILISKKYFSFDSLNTRILKFPYKWSDKKNRPHIIPHNYSSRKTIGGNAHENWCLIRFLPFFIGDLIPEGELAWQVILDLKEIVELVVAPVHTHETIAYLDVKVSEHRHRLLELIPGEKLKPKHHYLEHYSHLIRCFGPLVGVWTIRFEAKHSFFKQVARHTNNFRNIALTLANKHQQLISYHLHSSSLSASNVEVKNVSIVPVDVLNEEVVLAVRQKYPDISQVNLTKNCTTRGINYRNGMILVCGSTAGMPEFAEILEICIVRDELCFIVRLYFAWYQDHFRAFQLTLSPGREVALVQVVDSNPSA</sequence>
<evidence type="ECO:0000313" key="4">
    <source>
        <dbReference type="EMBL" id="KAK0141991.1"/>
    </source>
</evidence>
<feature type="region of interest" description="Disordered" evidence="2">
    <location>
        <begin position="146"/>
        <end position="172"/>
    </location>
</feature>
<evidence type="ECO:0000313" key="5">
    <source>
        <dbReference type="Proteomes" id="UP001174136"/>
    </source>
</evidence>
<keyword evidence="5" id="KW-1185">Reference proteome</keyword>
<dbReference type="PANTHER" id="PTHR31912">
    <property type="entry name" value="IP13529P"/>
    <property type="match status" value="1"/>
</dbReference>